<dbReference type="OrthoDB" id="3261041at2"/>
<protein>
    <submittedName>
        <fullName evidence="2">Uncharacterized protein</fullName>
    </submittedName>
</protein>
<dbReference type="EMBL" id="WBJY01000001">
    <property type="protein sequence ID" value="KAB1649810.1"/>
    <property type="molecule type" value="Genomic_DNA"/>
</dbReference>
<feature type="transmembrane region" description="Helical" evidence="1">
    <location>
        <begin position="131"/>
        <end position="150"/>
    </location>
</feature>
<dbReference type="Proteomes" id="UP000431744">
    <property type="component" value="Unassembled WGS sequence"/>
</dbReference>
<dbReference type="RefSeq" id="WP_158028395.1">
    <property type="nucleotide sequence ID" value="NZ_BMHG01000001.1"/>
</dbReference>
<evidence type="ECO:0000313" key="2">
    <source>
        <dbReference type="EMBL" id="KAB1649810.1"/>
    </source>
</evidence>
<name>A0A6H9WUF1_9MICO</name>
<feature type="transmembrane region" description="Helical" evidence="1">
    <location>
        <begin position="303"/>
        <end position="321"/>
    </location>
</feature>
<reference evidence="2 3" key="1">
    <citation type="submission" date="2019-09" db="EMBL/GenBank/DDBJ databases">
        <title>Phylogeny of genus Pseudoclavibacter and closely related genus.</title>
        <authorList>
            <person name="Li Y."/>
        </authorList>
    </citation>
    <scope>NUCLEOTIDE SEQUENCE [LARGE SCALE GENOMIC DNA]</scope>
    <source>
        <strain evidence="2 3">EGI 60007</strain>
    </source>
</reference>
<feature type="transmembrane region" description="Helical" evidence="1">
    <location>
        <begin position="374"/>
        <end position="395"/>
    </location>
</feature>
<feature type="transmembrane region" description="Helical" evidence="1">
    <location>
        <begin position="232"/>
        <end position="253"/>
    </location>
</feature>
<feature type="transmembrane region" description="Helical" evidence="1">
    <location>
        <begin position="480"/>
        <end position="503"/>
    </location>
</feature>
<gene>
    <name evidence="2" type="ORF">F8O04_06155</name>
</gene>
<feature type="transmembrane region" description="Helical" evidence="1">
    <location>
        <begin position="27"/>
        <end position="49"/>
    </location>
</feature>
<evidence type="ECO:0000256" key="1">
    <source>
        <dbReference type="SAM" id="Phobius"/>
    </source>
</evidence>
<proteinExistence type="predicted"/>
<feature type="transmembrane region" description="Helical" evidence="1">
    <location>
        <begin position="97"/>
        <end position="125"/>
    </location>
</feature>
<feature type="transmembrane region" description="Helical" evidence="1">
    <location>
        <begin position="401"/>
        <end position="427"/>
    </location>
</feature>
<dbReference type="AlphaFoldDB" id="A0A6H9WUF1"/>
<feature type="transmembrane region" description="Helical" evidence="1">
    <location>
        <begin position="448"/>
        <end position="474"/>
    </location>
</feature>
<accession>A0A6H9WUF1</accession>
<feature type="transmembrane region" description="Helical" evidence="1">
    <location>
        <begin position="200"/>
        <end position="220"/>
    </location>
</feature>
<keyword evidence="1" id="KW-0472">Membrane</keyword>
<evidence type="ECO:0000313" key="3">
    <source>
        <dbReference type="Proteomes" id="UP000431744"/>
    </source>
</evidence>
<comment type="caution">
    <text evidence="2">The sequence shown here is derived from an EMBL/GenBank/DDBJ whole genome shotgun (WGS) entry which is preliminary data.</text>
</comment>
<keyword evidence="3" id="KW-1185">Reference proteome</keyword>
<feature type="transmembrane region" description="Helical" evidence="1">
    <location>
        <begin position="170"/>
        <end position="194"/>
    </location>
</feature>
<feature type="transmembrane region" description="Helical" evidence="1">
    <location>
        <begin position="55"/>
        <end position="76"/>
    </location>
</feature>
<keyword evidence="1" id="KW-0812">Transmembrane</keyword>
<sequence>MAGHLLQLKTQSIKGSVRHDAPERATAIIAIAVTCLLAVLALLVIGAMWERDADMRGAVAVVAGTMVAIGSFLVSASAAEPAIDPRALIMSGRKPVVAAWESLLSSFIGVAPLCLAIVLAGYVALWRDEPASLGLGLAGAVVTWMLMVTLARLGSLTGRLTSDRGIASDVLSATMLVAVLAASPVLFVLVTAPWESGAGTVIRLVAAGLAWSPFGAALAAPATLVTAGTVPAIVQLGIGVATLAIAVAVWLWLGTRLAQGALGRRPASAKLDLGLIGALGRTPAGAVAARTVTYWLRDPRYRVVLTVVVLVPLLALVPLALAGVPETVLVLLPVPLLGFFFGWALHNDLAFDSTALWLHITAPMDGRSDRLGRALPTLWAGSVFVALGSAVTGLITGEWFVAISVLGVSLCLLLSATGISSITSVIFPYAVARPGDSPFSQPVSSWGAAAWTHPVTGLLAFVAAAPAITAGIFGLVTETWWLHLVALGAGVVVGACVLAWGIVAGGRRYETASSDLMTFATSA</sequence>
<feature type="transmembrane region" description="Helical" evidence="1">
    <location>
        <begin position="327"/>
        <end position="345"/>
    </location>
</feature>
<keyword evidence="1" id="KW-1133">Transmembrane helix</keyword>
<organism evidence="2 3">
    <name type="scientific">Pseudoclavibacter endophyticus</name>
    <dbReference type="NCBI Taxonomy" id="1778590"/>
    <lineage>
        <taxon>Bacteria</taxon>
        <taxon>Bacillati</taxon>
        <taxon>Actinomycetota</taxon>
        <taxon>Actinomycetes</taxon>
        <taxon>Micrococcales</taxon>
        <taxon>Microbacteriaceae</taxon>
        <taxon>Pseudoclavibacter</taxon>
    </lineage>
</organism>